<gene>
    <name evidence="2" type="ORF">BASA50_010651</name>
</gene>
<reference evidence="2 3" key="1">
    <citation type="submission" date="2021-02" db="EMBL/GenBank/DDBJ databases">
        <title>Variation within the Batrachochytrium salamandrivorans European outbreak.</title>
        <authorList>
            <person name="Kelly M."/>
            <person name="Pasmans F."/>
            <person name="Shea T.P."/>
            <person name="Munoz J.F."/>
            <person name="Carranza S."/>
            <person name="Cuomo C.A."/>
            <person name="Martel A."/>
        </authorList>
    </citation>
    <scope>NUCLEOTIDE SEQUENCE [LARGE SCALE GENOMIC DNA]</scope>
    <source>
        <strain evidence="2 3">AMFP18/2</strain>
    </source>
</reference>
<feature type="region of interest" description="Disordered" evidence="1">
    <location>
        <begin position="33"/>
        <end position="62"/>
    </location>
</feature>
<keyword evidence="3" id="KW-1185">Reference proteome</keyword>
<dbReference type="Proteomes" id="UP001648503">
    <property type="component" value="Unassembled WGS sequence"/>
</dbReference>
<proteinExistence type="predicted"/>
<accession>A0ABQ8EZ05</accession>
<evidence type="ECO:0000256" key="1">
    <source>
        <dbReference type="SAM" id="MobiDB-lite"/>
    </source>
</evidence>
<organism evidence="2 3">
    <name type="scientific">Batrachochytrium salamandrivorans</name>
    <dbReference type="NCBI Taxonomy" id="1357716"/>
    <lineage>
        <taxon>Eukaryota</taxon>
        <taxon>Fungi</taxon>
        <taxon>Fungi incertae sedis</taxon>
        <taxon>Chytridiomycota</taxon>
        <taxon>Chytridiomycota incertae sedis</taxon>
        <taxon>Chytridiomycetes</taxon>
        <taxon>Rhizophydiales</taxon>
        <taxon>Rhizophydiales incertae sedis</taxon>
        <taxon>Batrachochytrium</taxon>
    </lineage>
</organism>
<evidence type="ECO:0000313" key="2">
    <source>
        <dbReference type="EMBL" id="KAH6588581.1"/>
    </source>
</evidence>
<feature type="compositionally biased region" description="Basic residues" evidence="1">
    <location>
        <begin position="36"/>
        <end position="46"/>
    </location>
</feature>
<protein>
    <recommendedName>
        <fullName evidence="4">Secreted protein</fullName>
    </recommendedName>
</protein>
<evidence type="ECO:0000313" key="3">
    <source>
        <dbReference type="Proteomes" id="UP001648503"/>
    </source>
</evidence>
<evidence type="ECO:0008006" key="4">
    <source>
        <dbReference type="Google" id="ProtNLM"/>
    </source>
</evidence>
<dbReference type="EMBL" id="JAFCIX010000500">
    <property type="protein sequence ID" value="KAH6588581.1"/>
    <property type="molecule type" value="Genomic_DNA"/>
</dbReference>
<comment type="caution">
    <text evidence="2">The sequence shown here is derived from an EMBL/GenBank/DDBJ whole genome shotgun (WGS) entry which is preliminary data.</text>
</comment>
<name>A0ABQ8EZ05_9FUNG</name>
<sequence length="101" mass="11347">MSRAAAAAACADAESFAPVASTILSTICGAKDRNWKARSSRNRRRKSQENSLSHESLPIRTKPPSRWTCLIMIHVCSPVRSLEVWRIYTGENPDRFQNLCN</sequence>